<feature type="compositionally biased region" description="Basic and acidic residues" evidence="2">
    <location>
        <begin position="782"/>
        <end position="826"/>
    </location>
</feature>
<dbReference type="Proteomes" id="UP000324632">
    <property type="component" value="Chromosome 17"/>
</dbReference>
<feature type="compositionally biased region" description="Basic and acidic residues" evidence="2">
    <location>
        <begin position="838"/>
        <end position="870"/>
    </location>
</feature>
<dbReference type="InterPro" id="IPR050302">
    <property type="entry name" value="Rab_GAP_TBC_domain"/>
</dbReference>
<dbReference type="PANTHER" id="PTHR47219">
    <property type="entry name" value="RAB GTPASE-ACTIVATING PROTEIN 1-LIKE"/>
    <property type="match status" value="1"/>
</dbReference>
<dbReference type="InterPro" id="IPR000195">
    <property type="entry name" value="Rab-GAP-TBC_dom"/>
</dbReference>
<feature type="compositionally biased region" description="Basic and acidic residues" evidence="2">
    <location>
        <begin position="1023"/>
        <end position="1034"/>
    </location>
</feature>
<feature type="compositionally biased region" description="Basic and acidic residues" evidence="2">
    <location>
        <begin position="482"/>
        <end position="559"/>
    </location>
</feature>
<evidence type="ECO:0000256" key="1">
    <source>
        <dbReference type="ARBA" id="ARBA00022468"/>
    </source>
</evidence>
<keyword evidence="5" id="KW-1185">Reference proteome</keyword>
<sequence length="1305" mass="148109">MPANTRGRCFCAEPKLNQNTNTRKRMSVKMDKDEEGDTGSGVAVIETNRFGFILGNGETDSDAPCPELVRHREIKWLGLIKHWDQVMEKKNNKVKGQCQKGIPTSVRARCWPLLCGALGRMKQNELLYARLVEAPDQQGWTDIIKRDTDRQFPFHEMFLSKDGHGQKNLLQVLKAYTQYKPEEGYCQGQGPVAAVLLMNMPAEVAVVLVRRCLGEGRQRKECDGQMETLEVLRGVKQRVQNDPTDAFIHEICSVALSSTDLQKQIDKEMEKWKKERPDSTFDPRGRCHGYRMAWERVQNKPKENEKKERVKVSLTLPLIRSHSSLSPSGLRKKWRKRQSKTDTEEWDGGGRKFSQGMLEESDEGEMRRRSVCGVVGEQRAKQDRLADELHTHKQKDDTKDVNISVVVTSSVDDVFEEEHEETACVSQMQSVMETDSRCEDTLHTHRDNHEEDTETPLNQQKENSPEGQDQRDTEKTAACGEVESKETHNHEPISERETCEDEPKSERDKSISERETCKDRQISERQTCKDETISERETCKDRPISERRTCQDEPISERETCEDEPILERETSQGEQKSERETCEDEPILERVTSQGEQKSESETCEDELISKTDTCESEPKSERDEPISERETCQNGPISETETCEDKTITETDTCQDEQKSERESSWKDEQNIEKQGNQNELNEEIQVTLITSDLGKENIPTTETSHANYDLQKDIQNHSKQEEEMQSDSNNLKDEIQTGGCKPKGPVNEKPASQKVLIPENTHEVEKSVQNQQNTLETEEQTHFQEDSRTHSYSIEHEEDIHLEKQKGNTETIGESHTDVEKARAQRGVVSDVQIPEEREITEHSNSTRDDNTGSEENTKEISLDDRDCDNHKASKEVVQTCETVLTSSSVKTESEFTVQSLDRPAQQFQSSDPETNNSHLESKEVEVTVSAAEILNAQVEDTTVASEDGDMDTAAVATYDISELIPEKSAGNNTALSENAKSYEVICTEKSSNLENKGEFGACTSGNPENNDNVGTKFRNLGDKDQLKDESGNLESNEVHVTAQSGKYDNVHVKPESGHTGNNTGEGSSNPRCDDSAGSGNNCDSQLDSTSSSTPSKTPNTPPAHLCLRRMSSSRTSYPTILSEDTFREPTQMSTDHMHTSKETNTPMTDVSSPLICQPEKNNTSKPENTQETQPKSDTQTITSTPKRLGLFRRLRGDANKTPVPKILIQDFSDKEEQLTSKERRRRKREQERKEREEKERKKREKDKEKDKQRVRKKPQTRGKSFQVLDRKCAKNDMTSGSSDPQVVHCRRNSAPFSDSYF</sequence>
<feature type="compositionally biased region" description="Polar residues" evidence="2">
    <location>
        <begin position="1163"/>
        <end position="1189"/>
    </location>
</feature>
<evidence type="ECO:0000256" key="2">
    <source>
        <dbReference type="SAM" id="MobiDB-lite"/>
    </source>
</evidence>
<feature type="region of interest" description="Disordered" evidence="2">
    <location>
        <begin position="323"/>
        <end position="365"/>
    </location>
</feature>
<dbReference type="FunFam" id="1.10.8.270:FF:000007">
    <property type="entry name" value="TBC1 domain family member 10A"/>
    <property type="match status" value="1"/>
</dbReference>
<reference evidence="4 5" key="1">
    <citation type="journal article" date="2019" name="Mol. Ecol. Resour.">
        <title>Chromosome-level genome assembly of Triplophysa tibetana, a fish adapted to the harsh high-altitude environment of the Tibetan Plateau.</title>
        <authorList>
            <person name="Yang X."/>
            <person name="Liu H."/>
            <person name="Ma Z."/>
            <person name="Zou Y."/>
            <person name="Zou M."/>
            <person name="Mao Y."/>
            <person name="Li X."/>
            <person name="Wang H."/>
            <person name="Chen T."/>
            <person name="Wang W."/>
            <person name="Yang R."/>
        </authorList>
    </citation>
    <scope>NUCLEOTIDE SEQUENCE [LARGE SCALE GENOMIC DNA]</scope>
    <source>
        <strain evidence="4">TTIB1903HZAU</strain>
        <tissue evidence="4">Muscle</tissue>
    </source>
</reference>
<dbReference type="FunFam" id="1.10.10.750:FF:000001">
    <property type="entry name" value="TBC1 domain family member 10A"/>
    <property type="match status" value="1"/>
</dbReference>
<feature type="compositionally biased region" description="Polar residues" evidence="2">
    <location>
        <begin position="891"/>
        <end position="922"/>
    </location>
</feature>
<feature type="compositionally biased region" description="Polar residues" evidence="2">
    <location>
        <begin position="1007"/>
        <end position="1017"/>
    </location>
</feature>
<feature type="compositionally biased region" description="Basic and acidic residues" evidence="2">
    <location>
        <begin position="658"/>
        <end position="674"/>
    </location>
</feature>
<feature type="compositionally biased region" description="Basic and acidic residues" evidence="2">
    <location>
        <begin position="566"/>
        <end position="581"/>
    </location>
</feature>
<keyword evidence="1" id="KW-0343">GTPase activation</keyword>
<dbReference type="SUPFAM" id="SSF47923">
    <property type="entry name" value="Ypt/Rab-GAP domain of gyp1p"/>
    <property type="match status" value="1"/>
</dbReference>
<feature type="region of interest" description="Disordered" evidence="2">
    <location>
        <begin position="1000"/>
        <end position="1305"/>
    </location>
</feature>
<comment type="caution">
    <text evidence="4">The sequence shown here is derived from an EMBL/GenBank/DDBJ whole genome shotgun (WGS) entry which is preliminary data.</text>
</comment>
<feature type="compositionally biased region" description="Polar residues" evidence="2">
    <location>
        <begin position="1114"/>
        <end position="1123"/>
    </location>
</feature>
<feature type="compositionally biased region" description="Basic and acidic residues" evidence="2">
    <location>
        <begin position="713"/>
        <end position="725"/>
    </location>
</feature>
<evidence type="ECO:0000313" key="5">
    <source>
        <dbReference type="Proteomes" id="UP000324632"/>
    </source>
</evidence>
<dbReference type="Pfam" id="PF00566">
    <property type="entry name" value="RabGAP-TBC"/>
    <property type="match status" value="1"/>
</dbReference>
<evidence type="ECO:0000259" key="3">
    <source>
        <dbReference type="PROSITE" id="PS50086"/>
    </source>
</evidence>
<feature type="compositionally biased region" description="Polar residues" evidence="2">
    <location>
        <begin position="1146"/>
        <end position="1155"/>
    </location>
</feature>
<protein>
    <submittedName>
        <fullName evidence="4">Carabin TBC1 domain family member 10C</fullName>
    </submittedName>
</protein>
<organism evidence="4 5">
    <name type="scientific">Triplophysa tibetana</name>
    <dbReference type="NCBI Taxonomy" id="1572043"/>
    <lineage>
        <taxon>Eukaryota</taxon>
        <taxon>Metazoa</taxon>
        <taxon>Chordata</taxon>
        <taxon>Craniata</taxon>
        <taxon>Vertebrata</taxon>
        <taxon>Euteleostomi</taxon>
        <taxon>Actinopterygii</taxon>
        <taxon>Neopterygii</taxon>
        <taxon>Teleostei</taxon>
        <taxon>Ostariophysi</taxon>
        <taxon>Cypriniformes</taxon>
        <taxon>Nemacheilidae</taxon>
        <taxon>Triplophysa</taxon>
    </lineage>
</organism>
<feature type="compositionally biased region" description="Polar residues" evidence="2">
    <location>
        <begin position="1081"/>
        <end position="1091"/>
    </location>
</feature>
<feature type="compositionally biased region" description="Low complexity" evidence="2">
    <location>
        <begin position="1092"/>
        <end position="1102"/>
    </location>
</feature>
<feature type="compositionally biased region" description="Basic and acidic residues" evidence="2">
    <location>
        <begin position="609"/>
        <end position="633"/>
    </location>
</feature>
<dbReference type="GO" id="GO:0005096">
    <property type="term" value="F:GTPase activator activity"/>
    <property type="evidence" value="ECO:0007669"/>
    <property type="project" value="UniProtKB-KW"/>
</dbReference>
<evidence type="ECO:0000313" key="4">
    <source>
        <dbReference type="EMBL" id="KAA0709264.1"/>
    </source>
</evidence>
<feature type="region of interest" description="Disordered" evidence="2">
    <location>
        <begin position="418"/>
        <end position="870"/>
    </location>
</feature>
<feature type="compositionally biased region" description="Polar residues" evidence="2">
    <location>
        <begin position="455"/>
        <end position="467"/>
    </location>
</feature>
<dbReference type="GO" id="GO:0031267">
    <property type="term" value="F:small GTPase binding"/>
    <property type="evidence" value="ECO:0007669"/>
    <property type="project" value="TreeGrafter"/>
</dbReference>
<feature type="compositionally biased region" description="Basic and acidic residues" evidence="2">
    <location>
        <begin position="1232"/>
        <end position="1255"/>
    </location>
</feature>
<feature type="compositionally biased region" description="Basic and acidic residues" evidence="2">
    <location>
        <begin position="434"/>
        <end position="449"/>
    </location>
</feature>
<dbReference type="InterPro" id="IPR035969">
    <property type="entry name" value="Rab-GAP_TBC_sf"/>
</dbReference>
<dbReference type="EMBL" id="SOYY01000017">
    <property type="protein sequence ID" value="KAA0709264.1"/>
    <property type="molecule type" value="Genomic_DNA"/>
</dbReference>
<dbReference type="PROSITE" id="PS50086">
    <property type="entry name" value="TBC_RABGAP"/>
    <property type="match status" value="1"/>
</dbReference>
<dbReference type="SMART" id="SM00164">
    <property type="entry name" value="TBC"/>
    <property type="match status" value="1"/>
</dbReference>
<proteinExistence type="predicted"/>
<name>A0A5A9NH40_9TELE</name>
<feature type="region of interest" description="Disordered" evidence="2">
    <location>
        <begin position="891"/>
        <end position="927"/>
    </location>
</feature>
<feature type="domain" description="Rab-GAP TBC" evidence="3">
    <location>
        <begin position="101"/>
        <end position="320"/>
    </location>
</feature>
<feature type="compositionally biased region" description="Polar residues" evidence="2">
    <location>
        <begin position="424"/>
        <end position="433"/>
    </location>
</feature>
<dbReference type="Gene3D" id="1.10.8.270">
    <property type="entry name" value="putative rabgap domain of human tbc1 domain family member 14 like domains"/>
    <property type="match status" value="1"/>
</dbReference>
<dbReference type="PANTHER" id="PTHR47219:SF4">
    <property type="entry name" value="TBC1 DOMAIN FAMILY MEMBER 10A"/>
    <property type="match status" value="1"/>
</dbReference>
<feature type="compositionally biased region" description="Polar residues" evidence="2">
    <location>
        <begin position="1062"/>
        <end position="1074"/>
    </location>
</feature>
<feature type="compositionally biased region" description="Basic and acidic residues" evidence="2">
    <location>
        <begin position="1215"/>
        <end position="1225"/>
    </location>
</feature>
<dbReference type="Gene3D" id="1.10.10.750">
    <property type="entry name" value="Ypt/Rab-GAP domain of gyp1p, domain 1"/>
    <property type="match status" value="1"/>
</dbReference>
<gene>
    <name evidence="4" type="ORF">E1301_Tti013247</name>
</gene>
<accession>A0A5A9NH40</accession>